<organism evidence="5 6">
    <name type="scientific">Evansella caseinilytica</name>
    <dbReference type="NCBI Taxonomy" id="1503961"/>
    <lineage>
        <taxon>Bacteria</taxon>
        <taxon>Bacillati</taxon>
        <taxon>Bacillota</taxon>
        <taxon>Bacilli</taxon>
        <taxon>Bacillales</taxon>
        <taxon>Bacillaceae</taxon>
        <taxon>Evansella</taxon>
    </lineage>
</organism>
<dbReference type="Gene3D" id="1.10.10.10">
    <property type="entry name" value="Winged helix-like DNA-binding domain superfamily/Winged helix DNA-binding domain"/>
    <property type="match status" value="1"/>
</dbReference>
<keyword evidence="6" id="KW-1185">Reference proteome</keyword>
<dbReference type="InterPro" id="IPR037171">
    <property type="entry name" value="NagB/RpiA_transferase-like"/>
</dbReference>
<evidence type="ECO:0000313" key="6">
    <source>
        <dbReference type="Proteomes" id="UP000198935"/>
    </source>
</evidence>
<dbReference type="OrthoDB" id="9797223at2"/>
<dbReference type="PROSITE" id="PS00894">
    <property type="entry name" value="HTH_DEOR_1"/>
    <property type="match status" value="1"/>
</dbReference>
<dbReference type="SMART" id="SM00420">
    <property type="entry name" value="HTH_DEOR"/>
    <property type="match status" value="1"/>
</dbReference>
<dbReference type="Pfam" id="PF08220">
    <property type="entry name" value="HTH_DeoR"/>
    <property type="match status" value="1"/>
</dbReference>
<dbReference type="InterPro" id="IPR001034">
    <property type="entry name" value="DeoR_HTH"/>
</dbReference>
<dbReference type="AlphaFoldDB" id="A0A1H3TE73"/>
<dbReference type="PRINTS" id="PR00037">
    <property type="entry name" value="HTHLACR"/>
</dbReference>
<dbReference type="PROSITE" id="PS51000">
    <property type="entry name" value="HTH_DEOR_2"/>
    <property type="match status" value="1"/>
</dbReference>
<keyword evidence="1" id="KW-0805">Transcription regulation</keyword>
<dbReference type="InterPro" id="IPR036388">
    <property type="entry name" value="WH-like_DNA-bd_sf"/>
</dbReference>
<keyword evidence="3" id="KW-0804">Transcription</keyword>
<dbReference type="Proteomes" id="UP000198935">
    <property type="component" value="Unassembled WGS sequence"/>
</dbReference>
<evidence type="ECO:0000313" key="5">
    <source>
        <dbReference type="EMBL" id="SDZ48536.1"/>
    </source>
</evidence>
<proteinExistence type="predicted"/>
<dbReference type="STRING" id="1503961.SAMN05421736_11460"/>
<dbReference type="InterPro" id="IPR018356">
    <property type="entry name" value="Tscrpt_reg_HTH_DeoR_CS"/>
</dbReference>
<dbReference type="GO" id="GO:0003677">
    <property type="term" value="F:DNA binding"/>
    <property type="evidence" value="ECO:0007669"/>
    <property type="project" value="UniProtKB-KW"/>
</dbReference>
<sequence length="253" mass="27845">MLAEERYKKIISLVNEKGSIRVAELSQMFQVTEETIRRDLGKLEASGKLIRSHGGAVSVDTTQPEIPYAKREITNVEEKQKIAAEVIHRINENDRIFLDASTTAWYAASSLPNVPLTVVTNSIKAAIELSDKDKIEVICIGGKLSQQSLSFIGPLAEQSLEQYYVDKAFISSKGVHMARGLSDANEQQAKLKQKIIDLADHVYLMADYSKFGVQAFTKICSLPSIRGVITDSNTDGSVLRELSDSGIDVIVAK</sequence>
<name>A0A1H3TE73_9BACI</name>
<evidence type="ECO:0000256" key="2">
    <source>
        <dbReference type="ARBA" id="ARBA00023125"/>
    </source>
</evidence>
<dbReference type="InterPro" id="IPR036390">
    <property type="entry name" value="WH_DNA-bd_sf"/>
</dbReference>
<dbReference type="Gene3D" id="3.40.50.1360">
    <property type="match status" value="1"/>
</dbReference>
<protein>
    <submittedName>
        <fullName evidence="5">DNA-binding transcriptional regulator of sugar metabolism, DeoR/GlpR family</fullName>
    </submittedName>
</protein>
<dbReference type="PANTHER" id="PTHR30363">
    <property type="entry name" value="HTH-TYPE TRANSCRIPTIONAL REGULATOR SRLR-RELATED"/>
    <property type="match status" value="1"/>
</dbReference>
<dbReference type="SUPFAM" id="SSF46785">
    <property type="entry name" value="Winged helix' DNA-binding domain"/>
    <property type="match status" value="1"/>
</dbReference>
<dbReference type="EMBL" id="FNPI01000014">
    <property type="protein sequence ID" value="SDZ48536.1"/>
    <property type="molecule type" value="Genomic_DNA"/>
</dbReference>
<accession>A0A1H3TE73</accession>
<feature type="domain" description="HTH deoR-type" evidence="4">
    <location>
        <begin position="3"/>
        <end position="58"/>
    </location>
</feature>
<dbReference type="InterPro" id="IPR050313">
    <property type="entry name" value="Carb_Metab_HTH_regulators"/>
</dbReference>
<dbReference type="Pfam" id="PF00455">
    <property type="entry name" value="DeoRC"/>
    <property type="match status" value="1"/>
</dbReference>
<evidence type="ECO:0000256" key="1">
    <source>
        <dbReference type="ARBA" id="ARBA00023015"/>
    </source>
</evidence>
<dbReference type="PANTHER" id="PTHR30363:SF44">
    <property type="entry name" value="AGA OPERON TRANSCRIPTIONAL REPRESSOR-RELATED"/>
    <property type="match status" value="1"/>
</dbReference>
<dbReference type="GO" id="GO:0003700">
    <property type="term" value="F:DNA-binding transcription factor activity"/>
    <property type="evidence" value="ECO:0007669"/>
    <property type="project" value="InterPro"/>
</dbReference>
<gene>
    <name evidence="5" type="ORF">SAMN05421736_11460</name>
</gene>
<evidence type="ECO:0000259" key="4">
    <source>
        <dbReference type="PROSITE" id="PS51000"/>
    </source>
</evidence>
<evidence type="ECO:0000256" key="3">
    <source>
        <dbReference type="ARBA" id="ARBA00023163"/>
    </source>
</evidence>
<dbReference type="SMART" id="SM01134">
    <property type="entry name" value="DeoRC"/>
    <property type="match status" value="1"/>
</dbReference>
<dbReference type="SUPFAM" id="SSF100950">
    <property type="entry name" value="NagB/RpiA/CoA transferase-like"/>
    <property type="match status" value="1"/>
</dbReference>
<keyword evidence="2 5" id="KW-0238">DNA-binding</keyword>
<reference evidence="6" key="1">
    <citation type="submission" date="2016-10" db="EMBL/GenBank/DDBJ databases">
        <authorList>
            <person name="Varghese N."/>
            <person name="Submissions S."/>
        </authorList>
    </citation>
    <scope>NUCLEOTIDE SEQUENCE [LARGE SCALE GENOMIC DNA]</scope>
    <source>
        <strain evidence="6">SP</strain>
    </source>
</reference>
<dbReference type="InterPro" id="IPR014036">
    <property type="entry name" value="DeoR-like_C"/>
</dbReference>